<dbReference type="InterPro" id="IPR036047">
    <property type="entry name" value="F-box-like_dom_sf"/>
</dbReference>
<feature type="domain" description="F-box" evidence="2">
    <location>
        <begin position="111"/>
        <end position="160"/>
    </location>
</feature>
<name>A0AA39MVI4_9AGAR</name>
<organism evidence="3 4">
    <name type="scientific">Armillaria borealis</name>
    <dbReference type="NCBI Taxonomy" id="47425"/>
    <lineage>
        <taxon>Eukaryota</taxon>
        <taxon>Fungi</taxon>
        <taxon>Dikarya</taxon>
        <taxon>Basidiomycota</taxon>
        <taxon>Agaricomycotina</taxon>
        <taxon>Agaricomycetes</taxon>
        <taxon>Agaricomycetidae</taxon>
        <taxon>Agaricales</taxon>
        <taxon>Marasmiineae</taxon>
        <taxon>Physalacriaceae</taxon>
        <taxon>Armillaria</taxon>
    </lineage>
</organism>
<dbReference type="SUPFAM" id="SSF81383">
    <property type="entry name" value="F-box domain"/>
    <property type="match status" value="1"/>
</dbReference>
<evidence type="ECO:0000259" key="2">
    <source>
        <dbReference type="PROSITE" id="PS50181"/>
    </source>
</evidence>
<feature type="compositionally biased region" description="Basic residues" evidence="1">
    <location>
        <begin position="7"/>
        <end position="18"/>
    </location>
</feature>
<keyword evidence="4" id="KW-1185">Reference proteome</keyword>
<dbReference type="AlphaFoldDB" id="A0AA39MVI4"/>
<evidence type="ECO:0000313" key="3">
    <source>
        <dbReference type="EMBL" id="KAK0448202.1"/>
    </source>
</evidence>
<proteinExistence type="predicted"/>
<dbReference type="PROSITE" id="PS50181">
    <property type="entry name" value="FBOX"/>
    <property type="match status" value="1"/>
</dbReference>
<dbReference type="InterPro" id="IPR001810">
    <property type="entry name" value="F-box_dom"/>
</dbReference>
<gene>
    <name evidence="3" type="ORF">EV421DRAFT_117362</name>
</gene>
<dbReference type="EMBL" id="JAUEPT010000010">
    <property type="protein sequence ID" value="KAK0448202.1"/>
    <property type="molecule type" value="Genomic_DNA"/>
</dbReference>
<protein>
    <recommendedName>
        <fullName evidence="2">F-box domain-containing protein</fullName>
    </recommendedName>
</protein>
<dbReference type="Proteomes" id="UP001175226">
    <property type="component" value="Unassembled WGS sequence"/>
</dbReference>
<comment type="caution">
    <text evidence="3">The sequence shown here is derived from an EMBL/GenBank/DDBJ whole genome shotgun (WGS) entry which is preliminary data.</text>
</comment>
<dbReference type="CDD" id="cd09917">
    <property type="entry name" value="F-box_SF"/>
    <property type="match status" value="1"/>
</dbReference>
<feature type="region of interest" description="Disordered" evidence="1">
    <location>
        <begin position="1"/>
        <end position="111"/>
    </location>
</feature>
<reference evidence="3" key="1">
    <citation type="submission" date="2023-06" db="EMBL/GenBank/DDBJ databases">
        <authorList>
            <consortium name="Lawrence Berkeley National Laboratory"/>
            <person name="Ahrendt S."/>
            <person name="Sahu N."/>
            <person name="Indic B."/>
            <person name="Wong-Bajracharya J."/>
            <person name="Merenyi Z."/>
            <person name="Ke H.-M."/>
            <person name="Monk M."/>
            <person name="Kocsube S."/>
            <person name="Drula E."/>
            <person name="Lipzen A."/>
            <person name="Balint B."/>
            <person name="Henrissat B."/>
            <person name="Andreopoulos B."/>
            <person name="Martin F.M."/>
            <person name="Harder C.B."/>
            <person name="Rigling D."/>
            <person name="Ford K.L."/>
            <person name="Foster G.D."/>
            <person name="Pangilinan J."/>
            <person name="Papanicolaou A."/>
            <person name="Barry K."/>
            <person name="LaButti K."/>
            <person name="Viragh M."/>
            <person name="Koriabine M."/>
            <person name="Yan M."/>
            <person name="Riley R."/>
            <person name="Champramary S."/>
            <person name="Plett K.L."/>
            <person name="Tsai I.J."/>
            <person name="Slot J."/>
            <person name="Sipos G."/>
            <person name="Plett J."/>
            <person name="Nagy L.G."/>
            <person name="Grigoriev I.V."/>
        </authorList>
    </citation>
    <scope>NUCLEOTIDE SEQUENCE</scope>
    <source>
        <strain evidence="3">FPL87.14</strain>
    </source>
</reference>
<sequence length="707" mass="81159">MVEPARRSARVKVPSKRKSLAESSFEAKSPDHDSGSESEFEGTSRGSKPSAAKRVRAEGESEANDGGNEFEGPTQAKRMRRSSEAASATKPSKESQTKGQSKPKKRQQRDLSLLPTMPLDVLFAICSMLTSRDLINLSRVDANFCRTLTAYNVSFVWKTVRETEGGIEPPQDIPEYRWVDLLFGVSTCDVCDARNVRIDWMLRRRICKRCLKPNLVYEPRIAKMFPDVDAEILSLIPHTHSGITTYNSSSRYYWIPDIDDIMDKLKDLEADSKPSASRRLARFIKQRKRLVKDTLKHAQRCRVWRLKYNNTKADESEQLMEERYEEIENRLLELGYTPEDMSAIRMSNSVRRNTKLTSASWTKIRPGLEDMILQQRDRIAKAERSRALQRRIGILRPLYMSYQRGFDPAVWRQMPPLIDICMFAAFKSLLESPTKDQIMESSFSRAMEDLPNLIAAWRQDRMADARNLAIAELGSQVNTTVDVTTLAICVLGCSKGCYNHSTTYADLWRHRCSGYNILYWDFNFQDVDKLYECRGNGEITFDSQRSAVASSLVAMVSRDPAITTTEEMDSLGDVFLCMHCEIYRLRIHGGEVIYGRPLLTWRQCINDHSHTYLTQCEVRLVTAEEKSRQQDLVIIDNDTSSKWACLHCSEYLEDWTTHQSMSRHVQDLHGVDEPVIERDLFVAPGYTHRRQHIHALQFEYGPTGYGS</sequence>
<accession>A0AA39MVI4</accession>
<evidence type="ECO:0000256" key="1">
    <source>
        <dbReference type="SAM" id="MobiDB-lite"/>
    </source>
</evidence>
<evidence type="ECO:0000313" key="4">
    <source>
        <dbReference type="Proteomes" id="UP001175226"/>
    </source>
</evidence>